<feature type="domain" description="OmpA-like" evidence="5">
    <location>
        <begin position="313"/>
        <end position="430"/>
    </location>
</feature>
<protein>
    <submittedName>
        <fullName evidence="6">Outer membrane protein ArfA</fullName>
    </submittedName>
</protein>
<dbReference type="InterPro" id="IPR009282">
    <property type="entry name" value="DUF937"/>
</dbReference>
<dbReference type="InterPro" id="IPR006665">
    <property type="entry name" value="OmpA-like"/>
</dbReference>
<evidence type="ECO:0000313" key="7">
    <source>
        <dbReference type="Proteomes" id="UP000290013"/>
    </source>
</evidence>
<dbReference type="Pfam" id="PF00691">
    <property type="entry name" value="OmpA"/>
    <property type="match status" value="1"/>
</dbReference>
<dbReference type="PROSITE" id="PS51123">
    <property type="entry name" value="OMPA_2"/>
    <property type="match status" value="1"/>
</dbReference>
<dbReference type="PANTHER" id="PTHR30329:SF21">
    <property type="entry name" value="LIPOPROTEIN YIAD-RELATED"/>
    <property type="match status" value="1"/>
</dbReference>
<dbReference type="SUPFAM" id="SSF103088">
    <property type="entry name" value="OmpA-like"/>
    <property type="match status" value="1"/>
</dbReference>
<dbReference type="Pfam" id="PF06078">
    <property type="entry name" value="DUF937"/>
    <property type="match status" value="1"/>
</dbReference>
<dbReference type="PRINTS" id="PR01021">
    <property type="entry name" value="OMPADOMAIN"/>
</dbReference>
<gene>
    <name evidence="6" type="primary">arfA</name>
    <name evidence="6" type="ORF">NCTC12078_01016</name>
</gene>
<dbReference type="EMBL" id="LR215974">
    <property type="protein sequence ID" value="VFB03029.1"/>
    <property type="molecule type" value="Genomic_DNA"/>
</dbReference>
<evidence type="ECO:0000256" key="2">
    <source>
        <dbReference type="ARBA" id="ARBA00023136"/>
    </source>
</evidence>
<comment type="subcellular location">
    <subcellularLocation>
        <location evidence="1">Cell outer membrane</location>
    </subcellularLocation>
</comment>
<dbReference type="InterPro" id="IPR036737">
    <property type="entry name" value="OmpA-like_sf"/>
</dbReference>
<accession>A0A4U8WLD8</accession>
<evidence type="ECO:0000256" key="4">
    <source>
        <dbReference type="PROSITE-ProRule" id="PRU00473"/>
    </source>
</evidence>
<dbReference type="CDD" id="cd07185">
    <property type="entry name" value="OmpA_C-like"/>
    <property type="match status" value="1"/>
</dbReference>
<reference evidence="6 7" key="1">
    <citation type="submission" date="2019-02" db="EMBL/GenBank/DDBJ databases">
        <authorList>
            <consortium name="Pathogen Informatics"/>
        </authorList>
    </citation>
    <scope>NUCLEOTIDE SEQUENCE [LARGE SCALE GENOMIC DNA]</scope>
    <source>
        <strain evidence="6 7">3012STDY6944375</strain>
    </source>
</reference>
<proteinExistence type="predicted"/>
<dbReference type="PANTHER" id="PTHR30329">
    <property type="entry name" value="STATOR ELEMENT OF FLAGELLAR MOTOR COMPLEX"/>
    <property type="match status" value="1"/>
</dbReference>
<dbReference type="AlphaFoldDB" id="A0A4U8WLD8"/>
<evidence type="ECO:0000256" key="3">
    <source>
        <dbReference type="ARBA" id="ARBA00023237"/>
    </source>
</evidence>
<evidence type="ECO:0000256" key="1">
    <source>
        <dbReference type="ARBA" id="ARBA00004442"/>
    </source>
</evidence>
<sequence length="430" mass="45385">MALNIIDLIKGQLGAALVSQTASQLGESEAGVSKAISGMLPVIIGGLANNSEDPTVVDTIANSSSNGILNNLTGVTSGNSFIAGLLSSIFGERLSGVINSIATYAGISSNSSSSLLNIVTAATVGAIGKYASDNNLDRNGISALLNEQKGIVTTLLPPGLSLASLNVGDWAKGYGFEGNENPATKKFEEKTPHIEVTRSTTDTGTFPDRPATSEGGSIWKWLLPLLLLLAASYFLWEQCRKTETTTTTAVAGDSMTTDNDTVTANTGSVNSGRVDEDIDLNGTSLKGYRGGMEDQMISFLKSGGYNEAKDDAALKNKWYDFDHVNFKIGSANELEAGSESQLQNLVAILKAFPEAKIKIGGYTDKTGDEAKNLKLSAERANYIKNWLSQQGVASQVVSADGYGSEFATVDASASNDERAVDRRMSVRFTK</sequence>
<name>A0A4U8WLD8_9FLAO</name>
<evidence type="ECO:0000259" key="5">
    <source>
        <dbReference type="PROSITE" id="PS51123"/>
    </source>
</evidence>
<dbReference type="KEGG" id="ctai:NCTC12078_01016"/>
<keyword evidence="2 4" id="KW-0472">Membrane</keyword>
<dbReference type="InterPro" id="IPR006664">
    <property type="entry name" value="OMP_bac"/>
</dbReference>
<organism evidence="6 7">
    <name type="scientific">Chryseobacterium taihuense</name>
    <dbReference type="NCBI Taxonomy" id="1141221"/>
    <lineage>
        <taxon>Bacteria</taxon>
        <taxon>Pseudomonadati</taxon>
        <taxon>Bacteroidota</taxon>
        <taxon>Flavobacteriia</taxon>
        <taxon>Flavobacteriales</taxon>
        <taxon>Weeksellaceae</taxon>
        <taxon>Chryseobacterium group</taxon>
        <taxon>Chryseobacterium</taxon>
    </lineage>
</organism>
<dbReference type="Gene3D" id="3.30.1330.60">
    <property type="entry name" value="OmpA-like domain"/>
    <property type="match status" value="1"/>
</dbReference>
<evidence type="ECO:0000313" key="6">
    <source>
        <dbReference type="EMBL" id="VFB03029.1"/>
    </source>
</evidence>
<keyword evidence="3" id="KW-0998">Cell outer membrane</keyword>
<dbReference type="RefSeq" id="WP_130913747.1">
    <property type="nucleotide sequence ID" value="NZ_LR215974.1"/>
</dbReference>
<dbReference type="InterPro" id="IPR050330">
    <property type="entry name" value="Bact_OuterMem_StrucFunc"/>
</dbReference>
<dbReference type="Proteomes" id="UP000290013">
    <property type="component" value="Chromosome"/>
</dbReference>
<dbReference type="GO" id="GO:0009279">
    <property type="term" value="C:cell outer membrane"/>
    <property type="evidence" value="ECO:0007669"/>
    <property type="project" value="UniProtKB-SubCell"/>
</dbReference>